<protein>
    <submittedName>
        <fullName evidence="1">Uncharacterized protein</fullName>
    </submittedName>
</protein>
<accession>J0WLD2</accession>
<dbReference type="KEGG" id="adl:AURDEDRAFT_177795"/>
<proteinExistence type="predicted"/>
<sequence length="49" mass="5700">MHCVARAPCTLPNLFWKAVFQGYLMTPRRSLELMEITIRVKTCQDTSLE</sequence>
<dbReference type="InParanoid" id="J0WLD2"/>
<dbReference type="AlphaFoldDB" id="J0WLD2"/>
<gene>
    <name evidence="1" type="ORF">AURDEDRAFT_177795</name>
</gene>
<keyword evidence="2" id="KW-1185">Reference proteome</keyword>
<dbReference type="Proteomes" id="UP000006514">
    <property type="component" value="Unassembled WGS sequence"/>
</dbReference>
<organism evidence="1 2">
    <name type="scientific">Auricularia subglabra (strain TFB-10046 / SS5)</name>
    <name type="common">White-rot fungus</name>
    <name type="synonym">Auricularia delicata (strain TFB10046)</name>
    <dbReference type="NCBI Taxonomy" id="717982"/>
    <lineage>
        <taxon>Eukaryota</taxon>
        <taxon>Fungi</taxon>
        <taxon>Dikarya</taxon>
        <taxon>Basidiomycota</taxon>
        <taxon>Agaricomycotina</taxon>
        <taxon>Agaricomycetes</taxon>
        <taxon>Auriculariales</taxon>
        <taxon>Auriculariaceae</taxon>
        <taxon>Auricularia</taxon>
    </lineage>
</organism>
<evidence type="ECO:0000313" key="2">
    <source>
        <dbReference type="Proteomes" id="UP000006514"/>
    </source>
</evidence>
<name>J0WLD2_AURST</name>
<reference evidence="2" key="1">
    <citation type="journal article" date="2012" name="Science">
        <title>The Paleozoic origin of enzymatic lignin decomposition reconstructed from 31 fungal genomes.</title>
        <authorList>
            <person name="Floudas D."/>
            <person name="Binder M."/>
            <person name="Riley R."/>
            <person name="Barry K."/>
            <person name="Blanchette R.A."/>
            <person name="Henrissat B."/>
            <person name="Martinez A.T."/>
            <person name="Otillar R."/>
            <person name="Spatafora J.W."/>
            <person name="Yadav J.S."/>
            <person name="Aerts A."/>
            <person name="Benoit I."/>
            <person name="Boyd A."/>
            <person name="Carlson A."/>
            <person name="Copeland A."/>
            <person name="Coutinho P.M."/>
            <person name="de Vries R.P."/>
            <person name="Ferreira P."/>
            <person name="Findley K."/>
            <person name="Foster B."/>
            <person name="Gaskell J."/>
            <person name="Glotzer D."/>
            <person name="Gorecki P."/>
            <person name="Heitman J."/>
            <person name="Hesse C."/>
            <person name="Hori C."/>
            <person name="Igarashi K."/>
            <person name="Jurgens J.A."/>
            <person name="Kallen N."/>
            <person name="Kersten P."/>
            <person name="Kohler A."/>
            <person name="Kuees U."/>
            <person name="Kumar T.K.A."/>
            <person name="Kuo A."/>
            <person name="LaButti K."/>
            <person name="Larrondo L.F."/>
            <person name="Lindquist E."/>
            <person name="Ling A."/>
            <person name="Lombard V."/>
            <person name="Lucas S."/>
            <person name="Lundell T."/>
            <person name="Martin R."/>
            <person name="McLaughlin D.J."/>
            <person name="Morgenstern I."/>
            <person name="Morin E."/>
            <person name="Murat C."/>
            <person name="Nagy L.G."/>
            <person name="Nolan M."/>
            <person name="Ohm R.A."/>
            <person name="Patyshakuliyeva A."/>
            <person name="Rokas A."/>
            <person name="Ruiz-Duenas F.J."/>
            <person name="Sabat G."/>
            <person name="Salamov A."/>
            <person name="Samejima M."/>
            <person name="Schmutz J."/>
            <person name="Slot J.C."/>
            <person name="St John F."/>
            <person name="Stenlid J."/>
            <person name="Sun H."/>
            <person name="Sun S."/>
            <person name="Syed K."/>
            <person name="Tsang A."/>
            <person name="Wiebenga A."/>
            <person name="Young D."/>
            <person name="Pisabarro A."/>
            <person name="Eastwood D.C."/>
            <person name="Martin F."/>
            <person name="Cullen D."/>
            <person name="Grigoriev I.V."/>
            <person name="Hibbett D.S."/>
        </authorList>
    </citation>
    <scope>NUCLEOTIDE SEQUENCE [LARGE SCALE GENOMIC DNA]</scope>
    <source>
        <strain evidence="2">TFB10046</strain>
    </source>
</reference>
<evidence type="ECO:0000313" key="1">
    <source>
        <dbReference type="EMBL" id="EJD33123.1"/>
    </source>
</evidence>
<dbReference type="EMBL" id="JH688424">
    <property type="protein sequence ID" value="EJD33123.1"/>
    <property type="molecule type" value="Genomic_DNA"/>
</dbReference>